<evidence type="ECO:0000313" key="2">
    <source>
        <dbReference type="Proteomes" id="UP000266861"/>
    </source>
</evidence>
<dbReference type="EMBL" id="PQFF01000126">
    <property type="protein sequence ID" value="RHZ80462.1"/>
    <property type="molecule type" value="Genomic_DNA"/>
</dbReference>
<gene>
    <name evidence="1" type="ORF">Glove_135g84</name>
</gene>
<organism evidence="1 2">
    <name type="scientific">Diversispora epigaea</name>
    <dbReference type="NCBI Taxonomy" id="1348612"/>
    <lineage>
        <taxon>Eukaryota</taxon>
        <taxon>Fungi</taxon>
        <taxon>Fungi incertae sedis</taxon>
        <taxon>Mucoromycota</taxon>
        <taxon>Glomeromycotina</taxon>
        <taxon>Glomeromycetes</taxon>
        <taxon>Diversisporales</taxon>
        <taxon>Diversisporaceae</taxon>
        <taxon>Diversispora</taxon>
    </lineage>
</organism>
<sequence length="382" mass="45126">MSIQFRNKYEVLAMKYEKAEFIWKEKPVVYVGTVDFQEDLNKVAMRLSDMGEQCLKFINDNPNFQAKYRIEIRPDEDEWKLYLHLDPVAWFDALYPSEEETLLVKARKYVDNMRKAFYHPSKPSSKRIYDPIPSKQYCTRHAECREYNRGCPRHVATPDIYCSALSEQISRPVSQCNWYVENERIVPFDDRVKLDKYKVNLKSDEWILLSRQDNVREILVFPLKHKPNKILVKSVPFWLWVLDEVVNKFFGSFQLKEYPVDCFAMNFGKWESEEAKDRSAVDCHGHLHLHLKLDLVRKMEEEYKAMRGKIEDPFQYGLLDCEQLETSRLLSFEMSNVRSDITTIKSDITGMKSDITAIKSDITAIKNSLVTLMTHLEIKKND</sequence>
<keyword evidence="2" id="KW-1185">Reference proteome</keyword>
<dbReference type="Proteomes" id="UP000266861">
    <property type="component" value="Unassembled WGS sequence"/>
</dbReference>
<protein>
    <submittedName>
        <fullName evidence="1">Uncharacterized protein</fullName>
    </submittedName>
</protein>
<name>A0A397J0Q0_9GLOM</name>
<dbReference type="AlphaFoldDB" id="A0A397J0Q0"/>
<proteinExistence type="predicted"/>
<dbReference type="Gene3D" id="1.20.5.190">
    <property type="match status" value="1"/>
</dbReference>
<evidence type="ECO:0000313" key="1">
    <source>
        <dbReference type="EMBL" id="RHZ80462.1"/>
    </source>
</evidence>
<reference evidence="1 2" key="1">
    <citation type="submission" date="2018-08" db="EMBL/GenBank/DDBJ databases">
        <title>Genome and evolution of the arbuscular mycorrhizal fungus Diversispora epigaea (formerly Glomus versiforme) and its bacterial endosymbionts.</title>
        <authorList>
            <person name="Sun X."/>
            <person name="Fei Z."/>
            <person name="Harrison M."/>
        </authorList>
    </citation>
    <scope>NUCLEOTIDE SEQUENCE [LARGE SCALE GENOMIC DNA]</scope>
    <source>
        <strain evidence="1 2">IT104</strain>
    </source>
</reference>
<dbReference type="OrthoDB" id="2395269at2759"/>
<comment type="caution">
    <text evidence="1">The sequence shown here is derived from an EMBL/GenBank/DDBJ whole genome shotgun (WGS) entry which is preliminary data.</text>
</comment>
<accession>A0A397J0Q0</accession>